<evidence type="ECO:0000256" key="3">
    <source>
        <dbReference type="ARBA" id="ARBA00022746"/>
    </source>
</evidence>
<feature type="region of interest" description="Disordered" evidence="6">
    <location>
        <begin position="492"/>
        <end position="523"/>
    </location>
</feature>
<dbReference type="NCBIfam" id="TIGR02734">
    <property type="entry name" value="crtI_fam"/>
    <property type="match status" value="1"/>
</dbReference>
<protein>
    <submittedName>
        <fullName evidence="8">Methoxyneurosporene dehydrogenase</fullName>
    </submittedName>
</protein>
<name>A0A934WJJ6_9RHOB</name>
<feature type="domain" description="Amine oxidase" evidence="7">
    <location>
        <begin position="13"/>
        <end position="291"/>
    </location>
</feature>
<evidence type="ECO:0000256" key="4">
    <source>
        <dbReference type="ARBA" id="ARBA00023002"/>
    </source>
</evidence>
<dbReference type="PANTHER" id="PTHR43734:SF7">
    <property type="entry name" value="4,4'-DIAPONEUROSPORENE OXYGENASE"/>
    <property type="match status" value="1"/>
</dbReference>
<evidence type="ECO:0000256" key="6">
    <source>
        <dbReference type="SAM" id="MobiDB-lite"/>
    </source>
</evidence>
<dbReference type="InterPro" id="IPR054841">
    <property type="entry name" value="carotdesatCrtD"/>
</dbReference>
<evidence type="ECO:0000256" key="2">
    <source>
        <dbReference type="ARBA" id="ARBA00006046"/>
    </source>
</evidence>
<dbReference type="GO" id="GO:0016627">
    <property type="term" value="F:oxidoreductase activity, acting on the CH-CH group of donors"/>
    <property type="evidence" value="ECO:0007669"/>
    <property type="project" value="UniProtKB-ARBA"/>
</dbReference>
<accession>A0A934WJJ6</accession>
<reference evidence="8" key="1">
    <citation type="submission" date="2017-05" db="EMBL/GenBank/DDBJ databases">
        <authorList>
            <person name="Imhoff J.F."/>
            <person name="Rahn T."/>
            <person name="Kuenzel S."/>
            <person name="Neulinger S.C."/>
        </authorList>
    </citation>
    <scope>NUCLEOTIDE SEQUENCE</scope>
    <source>
        <strain evidence="8">LMG 28126</strain>
    </source>
</reference>
<dbReference type="PROSITE" id="PS00982">
    <property type="entry name" value="PHYTOENE_DH"/>
    <property type="match status" value="1"/>
</dbReference>
<evidence type="ECO:0000256" key="1">
    <source>
        <dbReference type="ARBA" id="ARBA00004829"/>
    </source>
</evidence>
<evidence type="ECO:0000313" key="8">
    <source>
        <dbReference type="EMBL" id="MBK5927929.1"/>
    </source>
</evidence>
<dbReference type="AlphaFoldDB" id="A0A934WJJ6"/>
<comment type="similarity">
    <text evidence="2 5">Belongs to the carotenoid/retinoid oxidoreductase family.</text>
</comment>
<dbReference type="InterPro" id="IPR002937">
    <property type="entry name" value="Amino_oxidase"/>
</dbReference>
<dbReference type="Proteomes" id="UP000706333">
    <property type="component" value="Unassembled WGS sequence"/>
</dbReference>
<evidence type="ECO:0000256" key="5">
    <source>
        <dbReference type="RuleBase" id="RU362075"/>
    </source>
</evidence>
<dbReference type="PANTHER" id="PTHR43734">
    <property type="entry name" value="PHYTOENE DESATURASE"/>
    <property type="match status" value="1"/>
</dbReference>
<gene>
    <name evidence="8" type="ORF">CCR87_11430</name>
</gene>
<keyword evidence="9" id="KW-1185">Reference proteome</keyword>
<sequence>MTERIVVIGAGVGGLAAALRLAHAGCAVTVLERAATPGGKMRTLPSDAGPVDAGPTVMTMRWVFEDLFAATGERLDDHVTLHPEPLLARHWWPDGSTLDLFADPDASAAAIRTLAGARAEAEFRAFDAEAARLFAAFDAPMMRAPRPAFGRLAATVMGQPRLIAPLGPFATLARRLAGRFTDPRLRQLFGRYATYVGGSPDASPAVLSLIWHAEARGVWRVDGGMHRLAQAMAQLARARGAVFHHGADVARIEVRDGRATAAILGDGTRIAADRIVFNGDPAALHRGLLGAGVRRAVPRSAVAPRSLSAQVWAFAARPSRGDLAHHNVFFGADPAAEFGPIAAGRLPTDPTIYVCAQDRGAGQPLPDGPERFETIMNAPPHGASKGAGPCRMQECRDLTFATLARHGLSFDPPAPDRALTTPQGFDALFPGSDGSLYGRSPHGLTASLRRPVAATAVAGLYLAGGGAHPGAGIPMATLSGAHAAAAILNAPASTSASPRTDMPGGTSTPSPTAAPTRSPSSPS</sequence>
<dbReference type="RefSeq" id="WP_201157679.1">
    <property type="nucleotide sequence ID" value="NZ_NHSD01000281.1"/>
</dbReference>
<dbReference type="GO" id="GO:0016117">
    <property type="term" value="P:carotenoid biosynthetic process"/>
    <property type="evidence" value="ECO:0007669"/>
    <property type="project" value="UniProtKB-KW"/>
</dbReference>
<dbReference type="EMBL" id="NHSD01000281">
    <property type="protein sequence ID" value="MBK5927929.1"/>
    <property type="molecule type" value="Genomic_DNA"/>
</dbReference>
<dbReference type="InterPro" id="IPR008150">
    <property type="entry name" value="Phytoene_DH_bac_CS"/>
</dbReference>
<dbReference type="Pfam" id="PF01593">
    <property type="entry name" value="Amino_oxidase"/>
    <property type="match status" value="1"/>
</dbReference>
<dbReference type="Gene3D" id="3.50.50.60">
    <property type="entry name" value="FAD/NAD(P)-binding domain"/>
    <property type="match status" value="2"/>
</dbReference>
<reference evidence="8" key="2">
    <citation type="journal article" date="2020" name="Microorganisms">
        <title>Osmotic Adaptation and Compatible Solute Biosynthesis of Phototrophic Bacteria as Revealed from Genome Analyses.</title>
        <authorList>
            <person name="Imhoff J.F."/>
            <person name="Rahn T."/>
            <person name="Kunzel S."/>
            <person name="Keller A."/>
            <person name="Neulinger S.C."/>
        </authorList>
    </citation>
    <scope>NUCLEOTIDE SEQUENCE</scope>
    <source>
        <strain evidence="8">LMG 28126</strain>
    </source>
</reference>
<dbReference type="NCBIfam" id="NF045637">
    <property type="entry name" value="carotdesatCrtDProt"/>
    <property type="match status" value="1"/>
</dbReference>
<comment type="pathway">
    <text evidence="1 5">Carotenoid biosynthesis.</text>
</comment>
<dbReference type="InterPro" id="IPR036188">
    <property type="entry name" value="FAD/NAD-bd_sf"/>
</dbReference>
<keyword evidence="3 5" id="KW-0125">Carotenoid biosynthesis</keyword>
<dbReference type="SUPFAM" id="SSF51905">
    <property type="entry name" value="FAD/NAD(P)-binding domain"/>
    <property type="match status" value="1"/>
</dbReference>
<dbReference type="InterPro" id="IPR014105">
    <property type="entry name" value="Carotenoid/retinoid_OxRdtase"/>
</dbReference>
<comment type="caution">
    <text evidence="8">The sequence shown here is derived from an EMBL/GenBank/DDBJ whole genome shotgun (WGS) entry which is preliminary data.</text>
</comment>
<keyword evidence="4 5" id="KW-0560">Oxidoreductase</keyword>
<feature type="compositionally biased region" description="Low complexity" evidence="6">
    <location>
        <begin position="503"/>
        <end position="523"/>
    </location>
</feature>
<organism evidence="8 9">
    <name type="scientific">Rhodobaculum claviforme</name>
    <dbReference type="NCBI Taxonomy" id="1549854"/>
    <lineage>
        <taxon>Bacteria</taxon>
        <taxon>Pseudomonadati</taxon>
        <taxon>Pseudomonadota</taxon>
        <taxon>Alphaproteobacteria</taxon>
        <taxon>Rhodobacterales</taxon>
        <taxon>Paracoccaceae</taxon>
        <taxon>Rhodobaculum</taxon>
    </lineage>
</organism>
<evidence type="ECO:0000259" key="7">
    <source>
        <dbReference type="Pfam" id="PF01593"/>
    </source>
</evidence>
<evidence type="ECO:0000313" key="9">
    <source>
        <dbReference type="Proteomes" id="UP000706333"/>
    </source>
</evidence>
<proteinExistence type="inferred from homology"/>